<evidence type="ECO:0000313" key="3">
    <source>
        <dbReference type="Proteomes" id="UP000838412"/>
    </source>
</evidence>
<gene>
    <name evidence="2" type="primary">Hypp3467</name>
    <name evidence="2" type="ORF">BLAG_LOCUS20192</name>
</gene>
<feature type="region of interest" description="Disordered" evidence="1">
    <location>
        <begin position="30"/>
        <end position="80"/>
    </location>
</feature>
<dbReference type="EMBL" id="OV696690">
    <property type="protein sequence ID" value="CAH1266641.1"/>
    <property type="molecule type" value="Genomic_DNA"/>
</dbReference>
<organism evidence="2 3">
    <name type="scientific">Branchiostoma lanceolatum</name>
    <name type="common">Common lancelet</name>
    <name type="synonym">Amphioxus lanceolatum</name>
    <dbReference type="NCBI Taxonomy" id="7740"/>
    <lineage>
        <taxon>Eukaryota</taxon>
        <taxon>Metazoa</taxon>
        <taxon>Chordata</taxon>
        <taxon>Cephalochordata</taxon>
        <taxon>Leptocardii</taxon>
        <taxon>Amphioxiformes</taxon>
        <taxon>Branchiostomatidae</taxon>
        <taxon>Branchiostoma</taxon>
    </lineage>
</organism>
<dbReference type="Proteomes" id="UP000838412">
    <property type="component" value="Chromosome 5"/>
</dbReference>
<name>A0A8K0EUL3_BRALA</name>
<dbReference type="AlphaFoldDB" id="A0A8K0EUL3"/>
<accession>A0A8K0EUL3</accession>
<evidence type="ECO:0000313" key="2">
    <source>
        <dbReference type="EMBL" id="CAH1266641.1"/>
    </source>
</evidence>
<reference evidence="2" key="1">
    <citation type="submission" date="2022-01" db="EMBL/GenBank/DDBJ databases">
        <authorList>
            <person name="Braso-Vives M."/>
        </authorList>
    </citation>
    <scope>NUCLEOTIDE SEQUENCE</scope>
</reference>
<proteinExistence type="predicted"/>
<protein>
    <submittedName>
        <fullName evidence="2">Hypp3467 protein</fullName>
    </submittedName>
</protein>
<evidence type="ECO:0000256" key="1">
    <source>
        <dbReference type="SAM" id="MobiDB-lite"/>
    </source>
</evidence>
<sequence length="80" mass="9312">MIRSARLRLFGHIARADPPLEPAALLREPTPTTWTRPRGRPRRTWGDRPHPRHRLGGRQRQINMEDHMQGRYAPLGSSRS</sequence>
<keyword evidence="3" id="KW-1185">Reference proteome</keyword>